<organism evidence="2 3">
    <name type="scientific">Novosphingobium capsulatum</name>
    <dbReference type="NCBI Taxonomy" id="13688"/>
    <lineage>
        <taxon>Bacteria</taxon>
        <taxon>Pseudomonadati</taxon>
        <taxon>Pseudomonadota</taxon>
        <taxon>Alphaproteobacteria</taxon>
        <taxon>Sphingomonadales</taxon>
        <taxon>Sphingomonadaceae</taxon>
        <taxon>Novosphingobium</taxon>
    </lineage>
</organism>
<dbReference type="Pfam" id="PF13480">
    <property type="entry name" value="Acetyltransf_6"/>
    <property type="match status" value="1"/>
</dbReference>
<keyword evidence="3" id="KW-1185">Reference proteome</keyword>
<comment type="caution">
    <text evidence="2">The sequence shown here is derived from an EMBL/GenBank/DDBJ whole genome shotgun (WGS) entry which is preliminary data.</text>
</comment>
<dbReference type="InterPro" id="IPR038740">
    <property type="entry name" value="BioF2-like_GNAT_dom"/>
</dbReference>
<accession>A0ABU1MGA4</accession>
<name>A0ABU1MGA4_9SPHN</name>
<evidence type="ECO:0000259" key="1">
    <source>
        <dbReference type="Pfam" id="PF13480"/>
    </source>
</evidence>
<reference evidence="2 3" key="1">
    <citation type="submission" date="2023-07" db="EMBL/GenBank/DDBJ databases">
        <title>Sorghum-associated microbial communities from plants grown in Nebraska, USA.</title>
        <authorList>
            <person name="Schachtman D."/>
        </authorList>
    </citation>
    <scope>NUCLEOTIDE SEQUENCE [LARGE SCALE GENOMIC DNA]</scope>
    <source>
        <strain evidence="2 3">DS1027</strain>
    </source>
</reference>
<dbReference type="RefSeq" id="WP_309804157.1">
    <property type="nucleotide sequence ID" value="NZ_JAVDRD010000001.1"/>
</dbReference>
<sequence>MACRVYHAELAQVQDHPRLTALMARGAAAGPFDRADWLDMIAARAPGRAFLAVAEEPGLAANAEGALLALPLLATPQGLAACANWYSFWARPLTTAPDRAEVLLAAIARDLAPHGAIDFAPLPAPEAGWMARAFRAAGWMATVEPAHVNRHMSVQERDFAQWWSTRPGALRATVRRKGARGVVECRVATRFDPADWAAYEAVYAASWKPAEGDPALLRAFALAESAAGALRLGLATIDGAPVAAQLWSVERGTAFIHKLAHRDDARAASPGTLLSAALFAHVIDHDRVAAVDFGTGDDPYKADWMDQTRTRWRLRAQHPAAWRHWPALARGLARRLAGRTLLAPPPGDG</sequence>
<gene>
    <name evidence="2" type="ORF">J2792_000219</name>
</gene>
<evidence type="ECO:0000313" key="3">
    <source>
        <dbReference type="Proteomes" id="UP001184150"/>
    </source>
</evidence>
<dbReference type="Proteomes" id="UP001184150">
    <property type="component" value="Unassembled WGS sequence"/>
</dbReference>
<evidence type="ECO:0000313" key="2">
    <source>
        <dbReference type="EMBL" id="MDR6509379.1"/>
    </source>
</evidence>
<dbReference type="SUPFAM" id="SSF55729">
    <property type="entry name" value="Acyl-CoA N-acyltransferases (Nat)"/>
    <property type="match status" value="1"/>
</dbReference>
<feature type="domain" description="BioF2-like acetyltransferase" evidence="1">
    <location>
        <begin position="170"/>
        <end position="301"/>
    </location>
</feature>
<proteinExistence type="predicted"/>
<protein>
    <submittedName>
        <fullName evidence="2">CelD/BcsL family acetyltransferase involved in cellulose biosynthesis</fullName>
    </submittedName>
</protein>
<dbReference type="InterPro" id="IPR016181">
    <property type="entry name" value="Acyl_CoA_acyltransferase"/>
</dbReference>
<dbReference type="EMBL" id="JAVDRD010000001">
    <property type="protein sequence ID" value="MDR6509379.1"/>
    <property type="molecule type" value="Genomic_DNA"/>
</dbReference>